<organism evidence="2 3">
    <name type="scientific">Bradyrhizobium japonicum</name>
    <dbReference type="NCBI Taxonomy" id="375"/>
    <lineage>
        <taxon>Bacteria</taxon>
        <taxon>Pseudomonadati</taxon>
        <taxon>Pseudomonadota</taxon>
        <taxon>Alphaproteobacteria</taxon>
        <taxon>Hyphomicrobiales</taxon>
        <taxon>Nitrobacteraceae</taxon>
        <taxon>Bradyrhizobium</taxon>
    </lineage>
</organism>
<sequence length="64" mass="6865">MSNVDRSPSWEEENVRAASSPASNFLSLQIGVVIVAALYVAREVLVPITVAVLLSFVLLPLVNV</sequence>
<comment type="caution">
    <text evidence="2">The sequence shown here is derived from an EMBL/GenBank/DDBJ whole genome shotgun (WGS) entry which is preliminary data.</text>
</comment>
<proteinExistence type="predicted"/>
<name>A0ABV2RK54_BRAJP</name>
<evidence type="ECO:0000313" key="3">
    <source>
        <dbReference type="Proteomes" id="UP001549291"/>
    </source>
</evidence>
<keyword evidence="1" id="KW-0472">Membrane</keyword>
<keyword evidence="1" id="KW-1133">Transmembrane helix</keyword>
<dbReference type="Proteomes" id="UP001549291">
    <property type="component" value="Unassembled WGS sequence"/>
</dbReference>
<accession>A0ABV2RK54</accession>
<dbReference type="EMBL" id="JBEPTQ010000002">
    <property type="protein sequence ID" value="MET4717303.1"/>
    <property type="molecule type" value="Genomic_DNA"/>
</dbReference>
<evidence type="ECO:0000313" key="2">
    <source>
        <dbReference type="EMBL" id="MET4717303.1"/>
    </source>
</evidence>
<protein>
    <submittedName>
        <fullName evidence="2">PurR-regulated permease PerM</fullName>
    </submittedName>
</protein>
<reference evidence="2 3" key="1">
    <citation type="submission" date="2024-06" db="EMBL/GenBank/DDBJ databases">
        <title>Genomic Encyclopedia of Type Strains, Phase V (KMG-V): Genome sequencing to study the core and pangenomes of soil and plant-associated prokaryotes.</title>
        <authorList>
            <person name="Whitman W."/>
        </authorList>
    </citation>
    <scope>NUCLEOTIDE SEQUENCE [LARGE SCALE GENOMIC DNA]</scope>
    <source>
        <strain evidence="2 3">USDA 160</strain>
    </source>
</reference>
<keyword evidence="3" id="KW-1185">Reference proteome</keyword>
<gene>
    <name evidence="2" type="ORF">ABIF63_001409</name>
</gene>
<keyword evidence="1" id="KW-0812">Transmembrane</keyword>
<feature type="transmembrane region" description="Helical" evidence="1">
    <location>
        <begin position="21"/>
        <end position="39"/>
    </location>
</feature>
<evidence type="ECO:0000256" key="1">
    <source>
        <dbReference type="SAM" id="Phobius"/>
    </source>
</evidence>
<feature type="transmembrane region" description="Helical" evidence="1">
    <location>
        <begin position="45"/>
        <end position="62"/>
    </location>
</feature>